<name>A0A163JGN3_ABSGL</name>
<dbReference type="OMA" id="SYWAVPS"/>
<evidence type="ECO:0008006" key="4">
    <source>
        <dbReference type="Google" id="ProtNLM"/>
    </source>
</evidence>
<dbReference type="Pfam" id="PF09796">
    <property type="entry name" value="QCR10"/>
    <property type="match status" value="1"/>
</dbReference>
<keyword evidence="1" id="KW-0812">Transmembrane</keyword>
<dbReference type="InterPro" id="IPR019182">
    <property type="entry name" value="Cytochrome_b-c1_su10_fun"/>
</dbReference>
<dbReference type="GO" id="GO:0005739">
    <property type="term" value="C:mitochondrion"/>
    <property type="evidence" value="ECO:0007669"/>
    <property type="project" value="GOC"/>
</dbReference>
<organism evidence="2">
    <name type="scientific">Absidia glauca</name>
    <name type="common">Pin mould</name>
    <dbReference type="NCBI Taxonomy" id="4829"/>
    <lineage>
        <taxon>Eukaryota</taxon>
        <taxon>Fungi</taxon>
        <taxon>Fungi incertae sedis</taxon>
        <taxon>Mucoromycota</taxon>
        <taxon>Mucoromycotina</taxon>
        <taxon>Mucoromycetes</taxon>
        <taxon>Mucorales</taxon>
        <taxon>Cunninghamellaceae</taxon>
        <taxon>Absidia</taxon>
    </lineage>
</organism>
<reference evidence="2" key="1">
    <citation type="submission" date="2016-04" db="EMBL/GenBank/DDBJ databases">
        <authorList>
            <person name="Evans L.H."/>
            <person name="Alamgir A."/>
            <person name="Owens N."/>
            <person name="Weber N.D."/>
            <person name="Virtaneva K."/>
            <person name="Barbian K."/>
            <person name="Babar A."/>
            <person name="Rosenke K."/>
        </authorList>
    </citation>
    <scope>NUCLEOTIDE SEQUENCE [LARGE SCALE GENOMIC DNA]</scope>
    <source>
        <strain evidence="2">CBS 101.48</strain>
    </source>
</reference>
<dbReference type="STRING" id="4829.A0A163JGN3"/>
<dbReference type="GO" id="GO:0006122">
    <property type="term" value="P:mitochondrial electron transport, ubiquinol to cytochrome c"/>
    <property type="evidence" value="ECO:0007669"/>
    <property type="project" value="InterPro"/>
</dbReference>
<accession>A0A163JGN3</accession>
<sequence>MPVKQIISNPHFGMFTPEKLIRAAPSLAIWGAAAGSAVALLGSDVPLVKKDILSNIPIVGGYWAIEQPAQDE</sequence>
<keyword evidence="3" id="KW-1185">Reference proteome</keyword>
<dbReference type="EMBL" id="LT553522">
    <property type="protein sequence ID" value="SAM01201.1"/>
    <property type="molecule type" value="Genomic_DNA"/>
</dbReference>
<evidence type="ECO:0000313" key="3">
    <source>
        <dbReference type="Proteomes" id="UP000078561"/>
    </source>
</evidence>
<keyword evidence="1" id="KW-0472">Membrane</keyword>
<dbReference type="PANTHER" id="PTHR28254:SF1">
    <property type="entry name" value="CYTOCHROME B-C1 COMPLEX SUBUNIT 10, MITOCHONDRIAL"/>
    <property type="match status" value="1"/>
</dbReference>
<protein>
    <recommendedName>
        <fullName evidence="4">Ubiquinol-cytochrome c reductase subunit 10</fullName>
    </recommendedName>
</protein>
<dbReference type="PANTHER" id="PTHR28254">
    <property type="entry name" value="CYTOCHROME B-C1 COMPLEX SUBUNIT 10"/>
    <property type="match status" value="1"/>
</dbReference>
<gene>
    <name evidence="2" type="primary">ABSGL_06942.1 scaffold 8710</name>
</gene>
<dbReference type="InParanoid" id="A0A163JGN3"/>
<dbReference type="Proteomes" id="UP000078561">
    <property type="component" value="Unassembled WGS sequence"/>
</dbReference>
<proteinExistence type="predicted"/>
<evidence type="ECO:0000256" key="1">
    <source>
        <dbReference type="SAM" id="Phobius"/>
    </source>
</evidence>
<dbReference type="AlphaFoldDB" id="A0A163JGN3"/>
<feature type="transmembrane region" description="Helical" evidence="1">
    <location>
        <begin position="20"/>
        <end position="41"/>
    </location>
</feature>
<evidence type="ECO:0000313" key="2">
    <source>
        <dbReference type="EMBL" id="SAM01201.1"/>
    </source>
</evidence>
<keyword evidence="1" id="KW-1133">Transmembrane helix</keyword>